<name>A0A381RPN2_9ZZZZ</name>
<organism evidence="1">
    <name type="scientific">marine metagenome</name>
    <dbReference type="NCBI Taxonomy" id="408172"/>
    <lineage>
        <taxon>unclassified sequences</taxon>
        <taxon>metagenomes</taxon>
        <taxon>ecological metagenomes</taxon>
    </lineage>
</organism>
<protein>
    <recommendedName>
        <fullName evidence="2">Glutamate--cysteine ligase</fullName>
    </recommendedName>
</protein>
<proteinExistence type="predicted"/>
<dbReference type="InterPro" id="IPR014746">
    <property type="entry name" value="Gln_synth/guanido_kin_cat_dom"/>
</dbReference>
<dbReference type="AlphaFoldDB" id="A0A381RPN2"/>
<dbReference type="InterPro" id="IPR006336">
    <property type="entry name" value="GCS2"/>
</dbReference>
<dbReference type="Pfam" id="PF04107">
    <property type="entry name" value="GCS2"/>
    <property type="match status" value="1"/>
</dbReference>
<evidence type="ECO:0000313" key="1">
    <source>
        <dbReference type="EMBL" id="SUZ93846.1"/>
    </source>
</evidence>
<dbReference type="SUPFAM" id="SSF55931">
    <property type="entry name" value="Glutamine synthetase/guanido kinase"/>
    <property type="match status" value="1"/>
</dbReference>
<reference evidence="1" key="1">
    <citation type="submission" date="2018-05" db="EMBL/GenBank/DDBJ databases">
        <authorList>
            <person name="Lanie J.A."/>
            <person name="Ng W.-L."/>
            <person name="Kazmierczak K.M."/>
            <person name="Andrzejewski T.M."/>
            <person name="Davidsen T.M."/>
            <person name="Wayne K.J."/>
            <person name="Tettelin H."/>
            <person name="Glass J.I."/>
            <person name="Rusch D."/>
            <person name="Podicherti R."/>
            <person name="Tsui H.-C.T."/>
            <person name="Winkler M.E."/>
        </authorList>
    </citation>
    <scope>NUCLEOTIDE SEQUENCE</scope>
</reference>
<accession>A0A381RPN2</accession>
<dbReference type="GO" id="GO:0016879">
    <property type="term" value="F:ligase activity, forming carbon-nitrogen bonds"/>
    <property type="evidence" value="ECO:0007669"/>
    <property type="project" value="TreeGrafter"/>
</dbReference>
<dbReference type="PANTHER" id="PTHR36510">
    <property type="entry name" value="GLUTAMATE--CYSTEINE LIGASE 2-RELATED"/>
    <property type="match status" value="1"/>
</dbReference>
<dbReference type="InterPro" id="IPR050141">
    <property type="entry name" value="GCL_type2/YbdK_subfam"/>
</dbReference>
<evidence type="ECO:0008006" key="2">
    <source>
        <dbReference type="Google" id="ProtNLM"/>
    </source>
</evidence>
<dbReference type="Gene3D" id="3.30.590.20">
    <property type="match status" value="1"/>
</dbReference>
<sequence>MGREIGDREYTAKDYEQFNRRIHDQVDILKKVIARPEFGNDETCIGAELELYLMNEQSDVSPVNLQLLEMLQDDQFQPELNQFNLELNLTPVKAAGDPFSQITKEMLTKFNYLWSIAEQIKTRPLAVGILPTLQEKHLTNEYVTNLGRYRILCRELLKQRGEPFHIKIEGKEESVDFFTSEVSVEGANTSFQVHLMTDKDKFANTFNAAQMTMPMAIAVAANSGVLLGKCLWDETRVVLFKQSIDNRMPDISGWRQPSRVTFGHGWVRKGAWELFSETVNLYEPIIPELFDENLEVIQEGKVPELAELNLHMGTTWPWNRAIYSNAGNGHLRIEFRALPAGPTALDMLANAAFSIGMAVGLEDRIDEYMSRFPFRFAEYNFYRAAKRGLEATILWPQNYQNKPVEIPIKNVIDDMLQVANDGLSQLGVELAERDKYLNIIQRRLATGVTGAIWTQNTLRYLRKSMNNDKACAKLLNMYFENQMQGHPVSEWECCWR</sequence>
<dbReference type="EMBL" id="UINC01002181">
    <property type="protein sequence ID" value="SUZ93846.1"/>
    <property type="molecule type" value="Genomic_DNA"/>
</dbReference>
<gene>
    <name evidence="1" type="ORF">METZ01_LOCUS46700</name>
</gene>
<dbReference type="PANTHER" id="PTHR36510:SF3">
    <property type="entry name" value="CONSERVED PROTEIN"/>
    <property type="match status" value="1"/>
</dbReference>